<name>A0A3B4WNE5_SERLL</name>
<dbReference type="KEGG" id="slal:111656092"/>
<dbReference type="PROSITE" id="PS50003">
    <property type="entry name" value="PH_DOMAIN"/>
    <property type="match status" value="1"/>
</dbReference>
<dbReference type="Pfam" id="PF00169">
    <property type="entry name" value="PH"/>
    <property type="match status" value="1"/>
</dbReference>
<dbReference type="AlphaFoldDB" id="A0A3B4WNE5"/>
<dbReference type="RefSeq" id="XP_023263449.1">
    <property type="nucleotide sequence ID" value="XM_023407681.1"/>
</dbReference>
<accession>A0A3B4WNE5</accession>
<keyword evidence="5" id="KW-1185">Reference proteome</keyword>
<dbReference type="CTD" id="58473"/>
<evidence type="ECO:0000256" key="2">
    <source>
        <dbReference type="ARBA" id="ARBA00023136"/>
    </source>
</evidence>
<organism evidence="4 5">
    <name type="scientific">Seriola lalandi dorsalis</name>
    <dbReference type="NCBI Taxonomy" id="1841481"/>
    <lineage>
        <taxon>Eukaryota</taxon>
        <taxon>Metazoa</taxon>
        <taxon>Chordata</taxon>
        <taxon>Craniata</taxon>
        <taxon>Vertebrata</taxon>
        <taxon>Euteleostomi</taxon>
        <taxon>Actinopterygii</taxon>
        <taxon>Neopterygii</taxon>
        <taxon>Teleostei</taxon>
        <taxon>Neoteleostei</taxon>
        <taxon>Acanthomorphata</taxon>
        <taxon>Carangaria</taxon>
        <taxon>Carangiformes</taxon>
        <taxon>Carangidae</taxon>
        <taxon>Seriola</taxon>
    </lineage>
</organism>
<evidence type="ECO:0000313" key="4">
    <source>
        <dbReference type="Ensembl" id="ENSSLDP00000004117.1"/>
    </source>
</evidence>
<dbReference type="OrthoDB" id="2157866at2759"/>
<dbReference type="InterPro" id="IPR001849">
    <property type="entry name" value="PH_domain"/>
</dbReference>
<dbReference type="Proteomes" id="UP000261360">
    <property type="component" value="Unplaced"/>
</dbReference>
<evidence type="ECO:0000313" key="5">
    <source>
        <dbReference type="Proteomes" id="UP000261360"/>
    </source>
</evidence>
<feature type="domain" description="PH" evidence="3">
    <location>
        <begin position="2"/>
        <end position="109"/>
    </location>
</feature>
<dbReference type="GO" id="GO:0045595">
    <property type="term" value="P:regulation of cell differentiation"/>
    <property type="evidence" value="ECO:0007669"/>
    <property type="project" value="TreeGrafter"/>
</dbReference>
<dbReference type="Ensembl" id="ENSSLDT00000004254.1">
    <property type="protein sequence ID" value="ENSSLDP00000004117.1"/>
    <property type="gene ID" value="ENSSLDG00000003276.1"/>
</dbReference>
<dbReference type="CDD" id="cd13265">
    <property type="entry name" value="PH_evt"/>
    <property type="match status" value="1"/>
</dbReference>
<sequence>MALMRSGWLWRQTSVLKRWKLNWCDLWIDGSLCFYKTDSRRELEHRVRLKTTCVDVRSGLECGGVTPPESNPRENLIVVQLRDGSTVNLCANSEDESIAWKLTLLETRRNPVFTYDPYDDSYQAVPLNSYHTVYITPGAGPGTHQVVVQRDPFDAVAEHLAMGLLAGMAAGAAMRSFLWMPFLLC</sequence>
<dbReference type="SUPFAM" id="SSF50729">
    <property type="entry name" value="PH domain-like"/>
    <property type="match status" value="1"/>
</dbReference>
<dbReference type="InterPro" id="IPR011993">
    <property type="entry name" value="PH-like_dom_sf"/>
</dbReference>
<evidence type="ECO:0000256" key="1">
    <source>
        <dbReference type="ARBA" id="ARBA00004370"/>
    </source>
</evidence>
<proteinExistence type="predicted"/>
<dbReference type="GeneID" id="111656092"/>
<dbReference type="GO" id="GO:0016020">
    <property type="term" value="C:membrane"/>
    <property type="evidence" value="ECO:0007669"/>
    <property type="project" value="UniProtKB-SubCell"/>
</dbReference>
<dbReference type="STRING" id="1841481.ENSSLDP00000004117"/>
<dbReference type="FunFam" id="2.30.29.30:FF:000073">
    <property type="entry name" value="Pleckstrin homology domain-containing family B member 2"/>
    <property type="match status" value="1"/>
</dbReference>
<keyword evidence="2" id="KW-0472">Membrane</keyword>
<reference evidence="4" key="2">
    <citation type="submission" date="2025-09" db="UniProtKB">
        <authorList>
            <consortium name="Ensembl"/>
        </authorList>
    </citation>
    <scope>IDENTIFICATION</scope>
</reference>
<comment type="subcellular location">
    <subcellularLocation>
        <location evidence="1">Membrane</location>
    </subcellularLocation>
</comment>
<protein>
    <submittedName>
        <fullName evidence="4">Pleckstrin homology domain containing B1</fullName>
    </submittedName>
</protein>
<dbReference type="PANTHER" id="PTHR14309">
    <property type="entry name" value="EXPRESSED PROTEIN"/>
    <property type="match status" value="1"/>
</dbReference>
<evidence type="ECO:0000259" key="3">
    <source>
        <dbReference type="PROSITE" id="PS50003"/>
    </source>
</evidence>
<dbReference type="PANTHER" id="PTHR14309:SF7">
    <property type="entry name" value="PLECKSTRIN HOMOLOGY DOMAIN-CONTAINING FAMILY B MEMBER 1"/>
    <property type="match status" value="1"/>
</dbReference>
<dbReference type="InterPro" id="IPR039680">
    <property type="entry name" value="PLEKHB1/2"/>
</dbReference>
<dbReference type="Gene3D" id="2.30.29.30">
    <property type="entry name" value="Pleckstrin-homology domain (PH domain)/Phosphotyrosine-binding domain (PTB)"/>
    <property type="match status" value="1"/>
</dbReference>
<reference evidence="4" key="1">
    <citation type="submission" date="2025-08" db="UniProtKB">
        <authorList>
            <consortium name="Ensembl"/>
        </authorList>
    </citation>
    <scope>IDENTIFICATION</scope>
</reference>
<dbReference type="GeneTree" id="ENSGT00390000013989"/>